<gene>
    <name evidence="14" type="ORF">FD41_GL001341</name>
</gene>
<dbReference type="Pfam" id="PF00358">
    <property type="entry name" value="PTS_EIIA_1"/>
    <property type="match status" value="1"/>
</dbReference>
<dbReference type="Pfam" id="PF13347">
    <property type="entry name" value="MFS_2"/>
    <property type="match status" value="1"/>
</dbReference>
<evidence type="ECO:0000256" key="9">
    <source>
        <dbReference type="ARBA" id="ARBA00022847"/>
    </source>
</evidence>
<evidence type="ECO:0000256" key="3">
    <source>
        <dbReference type="ARBA" id="ARBA00022448"/>
    </source>
</evidence>
<keyword evidence="10 12" id="KW-1133">Transmembrane helix</keyword>
<proteinExistence type="inferred from homology"/>
<dbReference type="GO" id="GO:0015293">
    <property type="term" value="F:symporter activity"/>
    <property type="evidence" value="ECO:0007669"/>
    <property type="project" value="UniProtKB-KW"/>
</dbReference>
<keyword evidence="8 12" id="KW-0812">Transmembrane</keyword>
<keyword evidence="11 12" id="KW-0472">Membrane</keyword>
<dbReference type="GO" id="GO:0016740">
    <property type="term" value="F:transferase activity"/>
    <property type="evidence" value="ECO:0007669"/>
    <property type="project" value="UniProtKB-KW"/>
</dbReference>
<comment type="caution">
    <text evidence="14">The sequence shown here is derived from an EMBL/GenBank/DDBJ whole genome shotgun (WGS) entry which is preliminary data.</text>
</comment>
<accession>A0A0R1W0X1</accession>
<dbReference type="CDD" id="cd17332">
    <property type="entry name" value="MFS_MelB_like"/>
    <property type="match status" value="1"/>
</dbReference>
<dbReference type="EMBL" id="AZFY01000022">
    <property type="protein sequence ID" value="KRM11486.1"/>
    <property type="molecule type" value="Genomic_DNA"/>
</dbReference>
<evidence type="ECO:0000256" key="12">
    <source>
        <dbReference type="SAM" id="Phobius"/>
    </source>
</evidence>
<keyword evidence="15" id="KW-1185">Reference proteome</keyword>
<dbReference type="GO" id="GO:0006814">
    <property type="term" value="P:sodium ion transport"/>
    <property type="evidence" value="ECO:0007669"/>
    <property type="project" value="InterPro"/>
</dbReference>
<evidence type="ECO:0000256" key="10">
    <source>
        <dbReference type="ARBA" id="ARBA00022989"/>
    </source>
</evidence>
<comment type="subcellular location">
    <subcellularLocation>
        <location evidence="1">Cell membrane</location>
        <topology evidence="1">Multi-pass membrane protein</topology>
    </subcellularLocation>
</comment>
<protein>
    <submittedName>
        <fullName evidence="14">Glycoside pentoside hexuronide transporter</fullName>
    </submittedName>
</protein>
<evidence type="ECO:0000259" key="13">
    <source>
        <dbReference type="PROSITE" id="PS51093"/>
    </source>
</evidence>
<dbReference type="GO" id="GO:0009401">
    <property type="term" value="P:phosphoenolpyruvate-dependent sugar phosphotransferase system"/>
    <property type="evidence" value="ECO:0007669"/>
    <property type="project" value="InterPro"/>
</dbReference>
<organism evidence="14 15">
    <name type="scientific">Lentilactobacillus farraginis DSM 18382 = JCM 14108</name>
    <dbReference type="NCBI Taxonomy" id="1423743"/>
    <lineage>
        <taxon>Bacteria</taxon>
        <taxon>Bacillati</taxon>
        <taxon>Bacillota</taxon>
        <taxon>Bacilli</taxon>
        <taxon>Lactobacillales</taxon>
        <taxon>Lactobacillaceae</taxon>
        <taxon>Lentilactobacillus</taxon>
    </lineage>
</organism>
<feature type="transmembrane region" description="Helical" evidence="12">
    <location>
        <begin position="214"/>
        <end position="235"/>
    </location>
</feature>
<keyword evidence="7" id="KW-0808">Transferase</keyword>
<dbReference type="GO" id="GO:0005886">
    <property type="term" value="C:plasma membrane"/>
    <property type="evidence" value="ECO:0007669"/>
    <property type="project" value="UniProtKB-SubCell"/>
</dbReference>
<feature type="transmembrane region" description="Helical" evidence="12">
    <location>
        <begin position="330"/>
        <end position="349"/>
    </location>
</feature>
<dbReference type="Gene3D" id="2.70.70.10">
    <property type="entry name" value="Glucose Permease (Domain IIA)"/>
    <property type="match status" value="1"/>
</dbReference>
<keyword evidence="6" id="KW-0762">Sugar transport</keyword>
<evidence type="ECO:0000256" key="4">
    <source>
        <dbReference type="ARBA" id="ARBA00022475"/>
    </source>
</evidence>
<dbReference type="InterPro" id="IPR011055">
    <property type="entry name" value="Dup_hybrid_motif"/>
</dbReference>
<dbReference type="PROSITE" id="PS00371">
    <property type="entry name" value="PTS_EIIA_TYPE_1_HIS"/>
    <property type="match status" value="1"/>
</dbReference>
<feature type="transmembrane region" description="Helical" evidence="12">
    <location>
        <begin position="303"/>
        <end position="323"/>
    </location>
</feature>
<feature type="transmembrane region" description="Helical" evidence="12">
    <location>
        <begin position="105"/>
        <end position="127"/>
    </location>
</feature>
<feature type="transmembrane region" description="Helical" evidence="12">
    <location>
        <begin position="355"/>
        <end position="378"/>
    </location>
</feature>
<dbReference type="PATRIC" id="fig|1423743.5.peg.1393"/>
<feature type="transmembrane region" description="Helical" evidence="12">
    <location>
        <begin position="67"/>
        <end position="84"/>
    </location>
</feature>
<keyword evidence="5" id="KW-0597">Phosphoprotein</keyword>
<evidence type="ECO:0000256" key="5">
    <source>
        <dbReference type="ARBA" id="ARBA00022553"/>
    </source>
</evidence>
<dbReference type="InterPro" id="IPR039672">
    <property type="entry name" value="MFS_2"/>
</dbReference>
<evidence type="ECO:0000256" key="6">
    <source>
        <dbReference type="ARBA" id="ARBA00022597"/>
    </source>
</evidence>
<dbReference type="SUPFAM" id="SSF103473">
    <property type="entry name" value="MFS general substrate transporter"/>
    <property type="match status" value="1"/>
</dbReference>
<reference evidence="14 15" key="1">
    <citation type="journal article" date="2015" name="Genome Announc.">
        <title>Expanding the biotechnology potential of lactobacilli through comparative genomics of 213 strains and associated genera.</title>
        <authorList>
            <person name="Sun Z."/>
            <person name="Harris H.M."/>
            <person name="McCann A."/>
            <person name="Guo C."/>
            <person name="Argimon S."/>
            <person name="Zhang W."/>
            <person name="Yang X."/>
            <person name="Jeffery I.B."/>
            <person name="Cooney J.C."/>
            <person name="Kagawa T.F."/>
            <person name="Liu W."/>
            <person name="Song Y."/>
            <person name="Salvetti E."/>
            <person name="Wrobel A."/>
            <person name="Rasinkangas P."/>
            <person name="Parkhill J."/>
            <person name="Rea M.C."/>
            <person name="O'Sullivan O."/>
            <person name="Ritari J."/>
            <person name="Douillard F.P."/>
            <person name="Paul Ross R."/>
            <person name="Yang R."/>
            <person name="Briner A.E."/>
            <person name="Felis G.E."/>
            <person name="de Vos W.M."/>
            <person name="Barrangou R."/>
            <person name="Klaenhammer T.R."/>
            <person name="Caufield P.W."/>
            <person name="Cui Y."/>
            <person name="Zhang H."/>
            <person name="O'Toole P.W."/>
        </authorList>
    </citation>
    <scope>NUCLEOTIDE SEQUENCE [LARGE SCALE GENOMIC DNA]</scope>
    <source>
        <strain evidence="14 15">DSM 18382</strain>
    </source>
</reference>
<feature type="transmembrane region" description="Helical" evidence="12">
    <location>
        <begin position="37"/>
        <end position="55"/>
    </location>
</feature>
<comment type="similarity">
    <text evidence="2">In the N-terminal section; belongs to the sodium:galactoside symporter (TC 2.A.2) family.</text>
</comment>
<dbReference type="NCBIfam" id="TIGR00792">
    <property type="entry name" value="gph"/>
    <property type="match status" value="1"/>
</dbReference>
<dbReference type="FunFam" id="2.70.70.10:FF:000001">
    <property type="entry name" value="PTS system glucose-specific IIA component"/>
    <property type="match status" value="1"/>
</dbReference>
<dbReference type="Proteomes" id="UP000051966">
    <property type="component" value="Unassembled WGS sequence"/>
</dbReference>
<dbReference type="InterPro" id="IPR001127">
    <property type="entry name" value="PTS_EIIA_1_perm"/>
</dbReference>
<evidence type="ECO:0000313" key="14">
    <source>
        <dbReference type="EMBL" id="KRM11486.1"/>
    </source>
</evidence>
<evidence type="ECO:0000256" key="2">
    <source>
        <dbReference type="ARBA" id="ARBA00007724"/>
    </source>
</evidence>
<evidence type="ECO:0000256" key="1">
    <source>
        <dbReference type="ARBA" id="ARBA00004651"/>
    </source>
</evidence>
<dbReference type="InterPro" id="IPR036259">
    <property type="entry name" value="MFS_trans_sf"/>
</dbReference>
<evidence type="ECO:0000256" key="8">
    <source>
        <dbReference type="ARBA" id="ARBA00022692"/>
    </source>
</evidence>
<dbReference type="PANTHER" id="PTHR11328:SF36">
    <property type="entry name" value="MELIBIOSE PERMEASE"/>
    <property type="match status" value="1"/>
</dbReference>
<feature type="transmembrane region" description="Helical" evidence="12">
    <location>
        <begin position="180"/>
        <end position="202"/>
    </location>
</feature>
<name>A0A0R1W0X1_9LACO</name>
<evidence type="ECO:0000313" key="15">
    <source>
        <dbReference type="Proteomes" id="UP000051966"/>
    </source>
</evidence>
<feature type="transmembrane region" description="Helical" evidence="12">
    <location>
        <begin position="133"/>
        <end position="152"/>
    </location>
</feature>
<feature type="domain" description="PTS EIIA type-1" evidence="13">
    <location>
        <begin position="518"/>
        <end position="622"/>
    </location>
</feature>
<dbReference type="PROSITE" id="PS51093">
    <property type="entry name" value="PTS_EIIA_TYPE_1"/>
    <property type="match status" value="1"/>
</dbReference>
<feature type="transmembrane region" description="Helical" evidence="12">
    <location>
        <begin position="440"/>
        <end position="462"/>
    </location>
</feature>
<dbReference type="PROSITE" id="PS00872">
    <property type="entry name" value="NA_GALACTOSIDE_SYMP"/>
    <property type="match status" value="1"/>
</dbReference>
<dbReference type="InterPro" id="IPR001927">
    <property type="entry name" value="Na/Gal_symport"/>
</dbReference>
<dbReference type="SUPFAM" id="SSF51261">
    <property type="entry name" value="Duplicated hybrid motif"/>
    <property type="match status" value="1"/>
</dbReference>
<evidence type="ECO:0000256" key="11">
    <source>
        <dbReference type="ARBA" id="ARBA00023136"/>
    </source>
</evidence>
<dbReference type="AlphaFoldDB" id="A0A0R1W0X1"/>
<dbReference type="Gene3D" id="1.20.1250.20">
    <property type="entry name" value="MFS general substrate transporter like domains"/>
    <property type="match status" value="2"/>
</dbReference>
<keyword evidence="3" id="KW-0813">Transport</keyword>
<keyword evidence="9" id="KW-0769">Symport</keyword>
<keyword evidence="4" id="KW-1003">Cell membrane</keyword>
<feature type="transmembrane region" description="Helical" evidence="12">
    <location>
        <begin position="266"/>
        <end position="291"/>
    </location>
</feature>
<feature type="transmembrane region" description="Helical" evidence="12">
    <location>
        <begin position="410"/>
        <end position="434"/>
    </location>
</feature>
<dbReference type="NCBIfam" id="TIGR00830">
    <property type="entry name" value="PTBA"/>
    <property type="match status" value="1"/>
</dbReference>
<evidence type="ECO:0000256" key="7">
    <source>
        <dbReference type="ARBA" id="ARBA00022679"/>
    </source>
</evidence>
<sequence length="663" mass="71950">MMLEETNMEKSVAVKPASGKTAVSRISYAFGAFGNDMFYGALSTYFIMFITTHLFNTGNKAQNNQMIVYITMIITVLRIVELFIDPFIGNLIDRTKTRFGQFKPWVVVGGTITSIILLVLFTNLGGINRTNPILYLTIFAILYITMDIFYSFKDVAFWSMIPALSLSSHERERTASSARIGSTLGGGLVGVIVMPLVLFFSLNKAGGTGDARGWFSFALMVAIVGIVTALAVGFGTHEVQSDIRKNKENTVGFKQIIGALTKNDQLMWIALTYGIYAIGINILNSLVLYYFTFIMGASTKFSIFQMLNIVVSLISVSIFPKLVDKFNRRNVFAVCIALMLSGILLFTFAGKSFLLVLIAAELFQVPQAVIFLVVLMIISDSVEYGQWKLGHRDESLTLSVRPLLDKLGGAVSNGVVGQIAVLAGMTTGATAASITGHGVFVFKLMMFAVPAVFLLIALTIFWKKSTLTEKRHAEIVNELEKTWGKEVLVDEAVKADATSIQITSPVAGSLISLKDVSDQTFASGQAGNGFAVKPSDGRILAPFDATVAQVFSTRHAVGLVGDNGVALLIHIGIGTVAMRGTGFTSVLEKGQRVKKGTELIEFWQPAIQKAGLDDTVIVTVTNSDQFKDFKLIEPIGKTVTANNQAVMQITAGNQDAKPTNDEK</sequence>
<dbReference type="InterPro" id="IPR018043">
    <property type="entry name" value="Na/Gal_symport_CS"/>
</dbReference>
<dbReference type="PANTHER" id="PTHR11328">
    <property type="entry name" value="MAJOR FACILITATOR SUPERFAMILY DOMAIN-CONTAINING PROTEIN"/>
    <property type="match status" value="1"/>
</dbReference>